<evidence type="ECO:0000313" key="10">
    <source>
        <dbReference type="EMBL" id="TFY63688.1"/>
    </source>
</evidence>
<dbReference type="Proteomes" id="UP000298390">
    <property type="component" value="Unassembled WGS sequence"/>
</dbReference>
<dbReference type="GO" id="GO:0007064">
    <property type="term" value="P:mitotic sister chromatid cohesion"/>
    <property type="evidence" value="ECO:0007669"/>
    <property type="project" value="InterPro"/>
</dbReference>
<evidence type="ECO:0000256" key="4">
    <source>
        <dbReference type="ARBA" id="ARBA00022776"/>
    </source>
</evidence>
<feature type="coiled-coil region" evidence="8">
    <location>
        <begin position="340"/>
        <end position="367"/>
    </location>
</feature>
<keyword evidence="8" id="KW-0175">Coiled coil</keyword>
<protein>
    <submittedName>
        <fullName evidence="10">Uncharacterized protein</fullName>
    </submittedName>
</protein>
<comment type="subcellular location">
    <subcellularLocation>
        <location evidence="1">Nucleus</location>
    </subcellularLocation>
</comment>
<organism evidence="10 11">
    <name type="scientific">Rhodofomes roseus</name>
    <dbReference type="NCBI Taxonomy" id="34475"/>
    <lineage>
        <taxon>Eukaryota</taxon>
        <taxon>Fungi</taxon>
        <taxon>Dikarya</taxon>
        <taxon>Basidiomycota</taxon>
        <taxon>Agaricomycotina</taxon>
        <taxon>Agaricomycetes</taxon>
        <taxon>Polyporales</taxon>
        <taxon>Rhodofomes</taxon>
    </lineage>
</organism>
<keyword evidence="6" id="KW-0539">Nucleus</keyword>
<evidence type="ECO:0000256" key="1">
    <source>
        <dbReference type="ARBA" id="ARBA00004123"/>
    </source>
</evidence>
<dbReference type="GO" id="GO:0007059">
    <property type="term" value="P:chromosome segregation"/>
    <property type="evidence" value="ECO:0007669"/>
    <property type="project" value="UniProtKB-KW"/>
</dbReference>
<dbReference type="InterPro" id="IPR008949">
    <property type="entry name" value="Isoprenoid_synthase_dom_sf"/>
</dbReference>
<dbReference type="SUPFAM" id="SSF48576">
    <property type="entry name" value="Terpenoid synthases"/>
    <property type="match status" value="1"/>
</dbReference>
<dbReference type="InterPro" id="IPR019440">
    <property type="entry name" value="MAU2"/>
</dbReference>
<evidence type="ECO:0000313" key="11">
    <source>
        <dbReference type="Proteomes" id="UP000298390"/>
    </source>
</evidence>
<dbReference type="EMBL" id="SEKV01000122">
    <property type="protein sequence ID" value="TFY63688.1"/>
    <property type="molecule type" value="Genomic_DNA"/>
</dbReference>
<evidence type="ECO:0000256" key="5">
    <source>
        <dbReference type="ARBA" id="ARBA00022829"/>
    </source>
</evidence>
<evidence type="ECO:0000256" key="9">
    <source>
        <dbReference type="SAM" id="MobiDB-lite"/>
    </source>
</evidence>
<comment type="similarity">
    <text evidence="2">Belongs to the SCC4/mau-2 family.</text>
</comment>
<evidence type="ECO:0000256" key="2">
    <source>
        <dbReference type="ARBA" id="ARBA00008585"/>
    </source>
</evidence>
<dbReference type="AlphaFoldDB" id="A0A4Y9YPI2"/>
<evidence type="ECO:0000256" key="7">
    <source>
        <dbReference type="ARBA" id="ARBA00023306"/>
    </source>
</evidence>
<proteinExistence type="inferred from homology"/>
<dbReference type="GO" id="GO:0005634">
    <property type="term" value="C:nucleus"/>
    <property type="evidence" value="ECO:0007669"/>
    <property type="project" value="UniProtKB-SubCell"/>
</dbReference>
<name>A0A4Y9YPI2_9APHY</name>
<evidence type="ECO:0000256" key="3">
    <source>
        <dbReference type="ARBA" id="ARBA00022618"/>
    </source>
</evidence>
<dbReference type="PANTHER" id="PTHR21394">
    <property type="entry name" value="MAU2 CHROMATID COHESION FACTOR HOMOLOG"/>
    <property type="match status" value="1"/>
</dbReference>
<dbReference type="Gene3D" id="1.10.600.10">
    <property type="entry name" value="Farnesyl Diphosphate Synthase"/>
    <property type="match status" value="1"/>
</dbReference>
<feature type="compositionally biased region" description="Low complexity" evidence="9">
    <location>
        <begin position="394"/>
        <end position="403"/>
    </location>
</feature>
<sequence length="911" mass="99716">MSLKDVAQLTIANFLKKLDFTATPRFTRKPELEARVKAITQTWPSAGDGAGHPHVTTGIVVAETSYSHHSIDVQVAVALYTAVLTAFDNPDFFRVASAHRFPQMLCDGSAQQDQGLIGELARLLVDIGRMFPAFGTNCIIAGTLRWFAGEMIGRSSAPLYHYAYVAFVWSKEDFPDETSYIHIFPEACIYMNQVNDILSFYKEELAGETSTYIHSRARVTGKTMYETLGEVIEEVVVAVERIREHLGQGPARDAWDNFEAVLSLTALRKCLTLQGLSPEIECRAWTGLAEVGMKVISGGLSQDEGHPWAQGIEAEVEKAMSRGSIIAQKHPSLRPFKLHLSLLQAQLSQWQRKVKFARNQLRKLLKSFLPGDPPHAIYSVHLAYINLLVSPSSTRTPNSSSAPSSPPAPSPQDVHAALSAAEDMAGVANSKGHKGVVLLSHVLRLRILVAANMWADVPEALQVAEKVLGLSYQPSDTPKPRKPGGQDEFISFEDSFEAAMVIHLLIIAVVFYTHIGKAAEASPRLSHLHALMDSGVLDKFPDGTVEIRMPKSAPVVLQVTHPRILFLLTFLASATSKRDPVGRKPKRKVFAQAGLDAWDTVHDSEITFALWAGIGDVEEVEQRLARIRADLLCELIALSIMRSEFGAAEENLNALIAHTRTYDIFPLFAARIALHHGHLAHALGRSTRASQCYHAAACHSEPGDFVYVAARASNFALRLGLEQRGRGALDEDQDEDASAYDRDMVDEGMSIAQECKGMGGTLEAVGQVLLACLSPEILVAKQHLKGALNLATIARDNHLRALILALIASHYFHTAGDHALEMLQTCEQLAAGLGAPADKSKLDPNSKDTVAPVGNAPLGLWVGERFLELFRRAGKDARVHKQLVRNEQLAKAVEDLSRRGAEDHEFAKTTP</sequence>
<keyword evidence="4" id="KW-0498">Mitosis</keyword>
<evidence type="ECO:0000256" key="8">
    <source>
        <dbReference type="SAM" id="Coils"/>
    </source>
</evidence>
<comment type="caution">
    <text evidence="10">The sequence shown here is derived from an EMBL/GenBank/DDBJ whole genome shotgun (WGS) entry which is preliminary data.</text>
</comment>
<reference evidence="10 11" key="1">
    <citation type="submission" date="2019-01" db="EMBL/GenBank/DDBJ databases">
        <title>Genome sequencing of the rare red list fungi Fomitopsis rosea.</title>
        <authorList>
            <person name="Buettner E."/>
            <person name="Kellner H."/>
        </authorList>
    </citation>
    <scope>NUCLEOTIDE SEQUENCE [LARGE SCALE GENOMIC DNA]</scope>
    <source>
        <strain evidence="10 11">DSM 105464</strain>
    </source>
</reference>
<keyword evidence="7" id="KW-0131">Cell cycle</keyword>
<gene>
    <name evidence="10" type="ORF">EVJ58_g3100</name>
</gene>
<keyword evidence="5" id="KW-0159">Chromosome partition</keyword>
<evidence type="ECO:0000256" key="6">
    <source>
        <dbReference type="ARBA" id="ARBA00023242"/>
    </source>
</evidence>
<feature type="region of interest" description="Disordered" evidence="9">
    <location>
        <begin position="394"/>
        <end position="415"/>
    </location>
</feature>
<keyword evidence="3" id="KW-0132">Cell division</keyword>
<accession>A0A4Y9YPI2</accession>
<dbReference type="GO" id="GO:0051301">
    <property type="term" value="P:cell division"/>
    <property type="evidence" value="ECO:0007669"/>
    <property type="project" value="UniProtKB-KW"/>
</dbReference>